<gene>
    <name evidence="4" type="primary">oprB_2</name>
    <name evidence="4" type="ORF">LMG28138_05232</name>
</gene>
<name>A0A6S7BJP6_9BURK</name>
<feature type="region of interest" description="Disordered" evidence="3">
    <location>
        <begin position="45"/>
        <end position="79"/>
    </location>
</feature>
<dbReference type="Gene3D" id="2.40.160.180">
    <property type="entry name" value="Carbohydrate-selective porin OprB"/>
    <property type="match status" value="1"/>
</dbReference>
<sequence>MFVESFVTYFRGAVARAGCHSIPRGCLSAVLSLSVVGPAFAQVTSQATPAPTPPQAEAPSQSLSPAAGENAVAKADPTPSAATGFWDRSNLFGDMGGLRPWLGNYGVTLSVQETSDLFNNFTGGVKPGAVYNGVAQLGLSVDTDKAFGLKGGQFFVDALQIQGYGISGSHLDVLQSANGVEADPGTRLWELWYQQSFGDKFDVKVGQQSLDNEFMISQYGALFVNAMFGWPALPSYDMPGGGPDYPLSSPGVRLRFKPSQSLTVLGGIFDANPAPGVGDPYRINPSGTNFELSNGVMMIGELQYSINQPPAAGSASTQPSGLPGTYKLGFWYNNERFPAPQYGTGLTFASPTTYRGDFSIYGIADQMIWRSSANTSRSLGVYAMAMDAPSNRNLIDFEVNAGLVLKAPFKGRNNDSAGISLGYVDISPGVRFVNNPASAQLGSSVPSGETVIEATYLCQVTPWWQVQADFQYFFSPTGGISNPANGAPVRNEAVVGLQTVVTF</sequence>
<evidence type="ECO:0000256" key="3">
    <source>
        <dbReference type="SAM" id="MobiDB-lite"/>
    </source>
</evidence>
<dbReference type="PANTHER" id="PTHR37944">
    <property type="entry name" value="PORIN B"/>
    <property type="match status" value="1"/>
</dbReference>
<dbReference type="PANTHER" id="PTHR37944:SF1">
    <property type="entry name" value="PORIN B"/>
    <property type="match status" value="1"/>
</dbReference>
<organism evidence="4 5">
    <name type="scientific">Pararobbsia alpina</name>
    <dbReference type="NCBI Taxonomy" id="621374"/>
    <lineage>
        <taxon>Bacteria</taxon>
        <taxon>Pseudomonadati</taxon>
        <taxon>Pseudomonadota</taxon>
        <taxon>Betaproteobacteria</taxon>
        <taxon>Burkholderiales</taxon>
        <taxon>Burkholderiaceae</taxon>
        <taxon>Pararobbsia</taxon>
    </lineage>
</organism>
<dbReference type="GO" id="GO:0015288">
    <property type="term" value="F:porin activity"/>
    <property type="evidence" value="ECO:0007669"/>
    <property type="project" value="InterPro"/>
</dbReference>
<dbReference type="GO" id="GO:0016020">
    <property type="term" value="C:membrane"/>
    <property type="evidence" value="ECO:0007669"/>
    <property type="project" value="InterPro"/>
</dbReference>
<keyword evidence="5" id="KW-1185">Reference proteome</keyword>
<dbReference type="AlphaFoldDB" id="A0A6S7BJP6"/>
<dbReference type="Proteomes" id="UP000494115">
    <property type="component" value="Unassembled WGS sequence"/>
</dbReference>
<dbReference type="Pfam" id="PF04966">
    <property type="entry name" value="OprB"/>
    <property type="match status" value="1"/>
</dbReference>
<feature type="signal peptide" evidence="2">
    <location>
        <begin position="1"/>
        <end position="41"/>
    </location>
</feature>
<dbReference type="GO" id="GO:0008643">
    <property type="term" value="P:carbohydrate transport"/>
    <property type="evidence" value="ECO:0007669"/>
    <property type="project" value="InterPro"/>
</dbReference>
<evidence type="ECO:0000256" key="1">
    <source>
        <dbReference type="ARBA" id="ARBA00008769"/>
    </source>
</evidence>
<accession>A0A6S7BJP6</accession>
<keyword evidence="2" id="KW-0732">Signal</keyword>
<dbReference type="InterPro" id="IPR052932">
    <property type="entry name" value="OprB_Porin"/>
</dbReference>
<dbReference type="EMBL" id="CADIKM010000050">
    <property type="protein sequence ID" value="CAB3802693.1"/>
    <property type="molecule type" value="Genomic_DNA"/>
</dbReference>
<comment type="similarity">
    <text evidence="1 2">Belongs to the OprB family.</text>
</comment>
<dbReference type="InterPro" id="IPR007049">
    <property type="entry name" value="Carb-sel_porin_OprB"/>
</dbReference>
<feature type="chain" id="PRO_5029035034" evidence="2">
    <location>
        <begin position="42"/>
        <end position="503"/>
    </location>
</feature>
<reference evidence="4 5" key="1">
    <citation type="submission" date="2020-04" db="EMBL/GenBank/DDBJ databases">
        <authorList>
            <person name="De Canck E."/>
        </authorList>
    </citation>
    <scope>NUCLEOTIDE SEQUENCE [LARGE SCALE GENOMIC DNA]</scope>
    <source>
        <strain evidence="4 5">LMG 28138</strain>
    </source>
</reference>
<evidence type="ECO:0000313" key="5">
    <source>
        <dbReference type="Proteomes" id="UP000494115"/>
    </source>
</evidence>
<protein>
    <submittedName>
        <fullName evidence="4">Porin B</fullName>
    </submittedName>
</protein>
<dbReference type="RefSeq" id="WP_175107827.1">
    <property type="nucleotide sequence ID" value="NZ_CADIKM010000050.1"/>
</dbReference>
<dbReference type="InterPro" id="IPR038673">
    <property type="entry name" value="OprB_sf"/>
</dbReference>
<evidence type="ECO:0000256" key="2">
    <source>
        <dbReference type="RuleBase" id="RU363072"/>
    </source>
</evidence>
<evidence type="ECO:0000313" key="4">
    <source>
        <dbReference type="EMBL" id="CAB3802693.1"/>
    </source>
</evidence>
<proteinExistence type="inferred from homology"/>